<dbReference type="InterPro" id="IPR052523">
    <property type="entry name" value="Trichothecene_AcTrans"/>
</dbReference>
<dbReference type="EMBL" id="JASJQH010001005">
    <property type="protein sequence ID" value="KAK9762320.1"/>
    <property type="molecule type" value="Genomic_DNA"/>
</dbReference>
<evidence type="ECO:0000259" key="2">
    <source>
        <dbReference type="Pfam" id="PF00583"/>
    </source>
</evidence>
<dbReference type="PANTHER" id="PTHR42791">
    <property type="entry name" value="GNAT FAMILY ACETYLTRANSFERASE"/>
    <property type="match status" value="1"/>
</dbReference>
<organism evidence="3 4">
    <name type="scientific">Basidiobolus ranarum</name>
    <dbReference type="NCBI Taxonomy" id="34480"/>
    <lineage>
        <taxon>Eukaryota</taxon>
        <taxon>Fungi</taxon>
        <taxon>Fungi incertae sedis</taxon>
        <taxon>Zoopagomycota</taxon>
        <taxon>Entomophthoromycotina</taxon>
        <taxon>Basidiobolomycetes</taxon>
        <taxon>Basidiobolales</taxon>
        <taxon>Basidiobolaceae</taxon>
        <taxon>Basidiobolus</taxon>
    </lineage>
</organism>
<keyword evidence="4" id="KW-1185">Reference proteome</keyword>
<accession>A0ABR2WLC2</accession>
<reference evidence="3 4" key="1">
    <citation type="submission" date="2023-04" db="EMBL/GenBank/DDBJ databases">
        <title>Genome of Basidiobolus ranarum AG-B5.</title>
        <authorList>
            <person name="Stajich J.E."/>
            <person name="Carter-House D."/>
            <person name="Gryganskyi A."/>
        </authorList>
    </citation>
    <scope>NUCLEOTIDE SEQUENCE [LARGE SCALE GENOMIC DNA]</scope>
    <source>
        <strain evidence="3 4">AG-B5</strain>
    </source>
</reference>
<dbReference type="PANTHER" id="PTHR42791:SF1">
    <property type="entry name" value="N-ACETYLTRANSFERASE DOMAIN-CONTAINING PROTEIN"/>
    <property type="match status" value="1"/>
</dbReference>
<proteinExistence type="predicted"/>
<feature type="domain" description="N-acetyltransferase" evidence="2">
    <location>
        <begin position="126"/>
        <end position="187"/>
    </location>
</feature>
<name>A0ABR2WLC2_9FUNG</name>
<dbReference type="InterPro" id="IPR000182">
    <property type="entry name" value="GNAT_dom"/>
</dbReference>
<evidence type="ECO:0000256" key="1">
    <source>
        <dbReference type="SAM" id="MobiDB-lite"/>
    </source>
</evidence>
<protein>
    <recommendedName>
        <fullName evidence="2">N-acetyltransferase domain-containing protein</fullName>
    </recommendedName>
</protein>
<evidence type="ECO:0000313" key="3">
    <source>
        <dbReference type="EMBL" id="KAK9762320.1"/>
    </source>
</evidence>
<dbReference type="SUPFAM" id="SSF55729">
    <property type="entry name" value="Acyl-CoA N-acyltransferases (Nat)"/>
    <property type="match status" value="1"/>
</dbReference>
<dbReference type="Gene3D" id="3.40.630.30">
    <property type="match status" value="1"/>
</dbReference>
<sequence length="215" mass="24800">MAYNTQSTRDQTAQPQSELSTDHKRAAECLIQAFKSDPLMSRIIDSAKTEELRQELWCRYFEEMTKASIEEGKVYQVDDHKAVSIWFAPGQELTSFDKSQFSRHLGSEGMEKIRALGKMMHEMSDKLVGDKPMWYCYMVGVDPSEQGNGYASKVVRNITKLADEQQVICYLESSKPDNVPIYKHYGFHVVEVQHFDGDIPVYFMIRKPETQKSHL</sequence>
<feature type="compositionally biased region" description="Polar residues" evidence="1">
    <location>
        <begin position="1"/>
        <end position="19"/>
    </location>
</feature>
<comment type="caution">
    <text evidence="3">The sequence shown here is derived from an EMBL/GenBank/DDBJ whole genome shotgun (WGS) entry which is preliminary data.</text>
</comment>
<dbReference type="InterPro" id="IPR016181">
    <property type="entry name" value="Acyl_CoA_acyltransferase"/>
</dbReference>
<feature type="region of interest" description="Disordered" evidence="1">
    <location>
        <begin position="1"/>
        <end position="22"/>
    </location>
</feature>
<dbReference type="Pfam" id="PF00583">
    <property type="entry name" value="Acetyltransf_1"/>
    <property type="match status" value="1"/>
</dbReference>
<dbReference type="Proteomes" id="UP001479436">
    <property type="component" value="Unassembled WGS sequence"/>
</dbReference>
<evidence type="ECO:0000313" key="4">
    <source>
        <dbReference type="Proteomes" id="UP001479436"/>
    </source>
</evidence>
<gene>
    <name evidence="3" type="ORF">K7432_012064</name>
</gene>